<organism evidence="2 3">
    <name type="scientific">Nocardioides fonticola</name>
    <dbReference type="NCBI Taxonomy" id="450363"/>
    <lineage>
        <taxon>Bacteria</taxon>
        <taxon>Bacillati</taxon>
        <taxon>Actinomycetota</taxon>
        <taxon>Actinomycetes</taxon>
        <taxon>Propionibacteriales</taxon>
        <taxon>Nocardioidaceae</taxon>
        <taxon>Nocardioides</taxon>
    </lineage>
</organism>
<dbReference type="RefSeq" id="WP_344734677.1">
    <property type="nucleotide sequence ID" value="NZ_BAAAZH010000028.1"/>
</dbReference>
<evidence type="ECO:0000313" key="3">
    <source>
        <dbReference type="Proteomes" id="UP001501495"/>
    </source>
</evidence>
<keyword evidence="1" id="KW-0732">Signal</keyword>
<protein>
    <submittedName>
        <fullName evidence="2">Uncharacterized protein</fullName>
    </submittedName>
</protein>
<dbReference type="EMBL" id="BAAAZH010000028">
    <property type="protein sequence ID" value="GAA4125561.1"/>
    <property type="molecule type" value="Genomic_DNA"/>
</dbReference>
<evidence type="ECO:0000313" key="2">
    <source>
        <dbReference type="EMBL" id="GAA4125561.1"/>
    </source>
</evidence>
<feature type="chain" id="PRO_5045117166" evidence="1">
    <location>
        <begin position="40"/>
        <end position="165"/>
    </location>
</feature>
<proteinExistence type="predicted"/>
<name>A0ABP7XTU9_9ACTN</name>
<comment type="caution">
    <text evidence="2">The sequence shown here is derived from an EMBL/GenBank/DDBJ whole genome shotgun (WGS) entry which is preliminary data.</text>
</comment>
<feature type="signal peptide" evidence="1">
    <location>
        <begin position="1"/>
        <end position="39"/>
    </location>
</feature>
<keyword evidence="3" id="KW-1185">Reference proteome</keyword>
<reference evidence="3" key="1">
    <citation type="journal article" date="2019" name="Int. J. Syst. Evol. Microbiol.">
        <title>The Global Catalogue of Microorganisms (GCM) 10K type strain sequencing project: providing services to taxonomists for standard genome sequencing and annotation.</title>
        <authorList>
            <consortium name="The Broad Institute Genomics Platform"/>
            <consortium name="The Broad Institute Genome Sequencing Center for Infectious Disease"/>
            <person name="Wu L."/>
            <person name="Ma J."/>
        </authorList>
    </citation>
    <scope>NUCLEOTIDE SEQUENCE [LARGE SCALE GENOMIC DNA]</scope>
    <source>
        <strain evidence="3">JCM 16703</strain>
    </source>
</reference>
<gene>
    <name evidence="2" type="ORF">GCM10022215_34140</name>
</gene>
<dbReference type="Proteomes" id="UP001501495">
    <property type="component" value="Unassembled WGS sequence"/>
</dbReference>
<sequence>MTTRSRRVGRRAGRRVGRRAGLARCLVGVLALASTLAAAGCGGEDYCGAVTSHQRELSDLVAQNSPTALLQGLPALEDLRAKAPDDIADDWQQVVSRLRALRDALQDAGVDPADYDPAKPPAGLTSEQRTAIAAAATEVGSATTQQAFDAVQQQVLDVCHTPLTR</sequence>
<accession>A0ABP7XTU9</accession>
<evidence type="ECO:0000256" key="1">
    <source>
        <dbReference type="SAM" id="SignalP"/>
    </source>
</evidence>